<reference evidence="1 2" key="1">
    <citation type="submission" date="2013-11" db="EMBL/GenBank/DDBJ databases">
        <title>The Genome Sequence of Fusobacterium sp. 7_1.</title>
        <authorList>
            <consortium name="The Broad Institute Genome Sequencing Platform"/>
            <person name="Earl A."/>
            <person name="Ward D."/>
            <person name="Feldgarden M."/>
            <person name="Gevers D."/>
            <person name="Strauss J."/>
            <person name="Ambrose C.E."/>
            <person name="Allen-Vercoe E."/>
            <person name="Walker B."/>
            <person name="Young S.K."/>
            <person name="Zeng Q."/>
            <person name="Gargeya S."/>
            <person name="Fitzgerald M."/>
            <person name="Haas B."/>
            <person name="Abouelleil A."/>
            <person name="Alvarado L."/>
            <person name="Arachchi H.M."/>
            <person name="Berlin A.M."/>
            <person name="Chapman S.B."/>
            <person name="Goldberg J."/>
            <person name="Griggs A."/>
            <person name="Gujja S."/>
            <person name="Hansen M."/>
            <person name="Howarth C."/>
            <person name="Imamovic A."/>
            <person name="Larimer J."/>
            <person name="McCowen C."/>
            <person name="Montmayeur A."/>
            <person name="Murphy C."/>
            <person name="Neiman D."/>
            <person name="Pearson M."/>
            <person name="Priest M."/>
            <person name="Roberts A."/>
            <person name="Saif S."/>
            <person name="Shea T."/>
            <person name="Sisk P."/>
            <person name="Sykes S."/>
            <person name="Wortman J."/>
            <person name="Nusbaum C."/>
            <person name="Birren B."/>
        </authorList>
    </citation>
    <scope>NUCLEOTIDE SEQUENCE [LARGE SCALE GENOMIC DNA]</scope>
    <source>
        <strain evidence="1 2">7_1</strain>
    </source>
</reference>
<dbReference type="Proteomes" id="UP000002799">
    <property type="component" value="Chromosome"/>
</dbReference>
<evidence type="ECO:0000313" key="1">
    <source>
        <dbReference type="EMBL" id="EEO42469.1"/>
    </source>
</evidence>
<evidence type="ECO:0008006" key="3">
    <source>
        <dbReference type="Google" id="ProtNLM"/>
    </source>
</evidence>
<dbReference type="AlphaFoldDB" id="A0A140PT09"/>
<organism evidence="1">
    <name type="scientific">Fusobacterium animalis 7_1</name>
    <dbReference type="NCBI Taxonomy" id="457405"/>
    <lineage>
        <taxon>Bacteria</taxon>
        <taxon>Fusobacteriati</taxon>
        <taxon>Fusobacteriota</taxon>
        <taxon>Fusobacteriia</taxon>
        <taxon>Fusobacteriales</taxon>
        <taxon>Fusobacteriaceae</taxon>
        <taxon>Fusobacterium</taxon>
    </lineage>
</organism>
<dbReference type="KEGG" id="fne:FSDG_01028"/>
<name>A0A140PT09_9FUSO</name>
<dbReference type="Gene3D" id="3.90.930.1">
    <property type="match status" value="1"/>
</dbReference>
<dbReference type="RefSeq" id="WP_008701138.1">
    <property type="nucleotide sequence ID" value="NZ_AKBT01000001.1"/>
</dbReference>
<accession>A0A140PT09</accession>
<protein>
    <recommendedName>
        <fullName evidence="3">MORN repeat protein</fullName>
    </recommendedName>
</protein>
<evidence type="ECO:0000313" key="2">
    <source>
        <dbReference type="Proteomes" id="UP000002799"/>
    </source>
</evidence>
<dbReference type="eggNOG" id="COG2849">
    <property type="taxonomic scope" value="Bacteria"/>
</dbReference>
<dbReference type="InterPro" id="IPR011652">
    <property type="entry name" value="MORN_2"/>
</dbReference>
<dbReference type="SUPFAM" id="SSF82185">
    <property type="entry name" value="Histone H3 K4-specific methyltransferase SET7/9 N-terminal domain"/>
    <property type="match status" value="1"/>
</dbReference>
<dbReference type="Pfam" id="PF07661">
    <property type="entry name" value="MORN_2"/>
    <property type="match status" value="3"/>
</dbReference>
<proteinExistence type="predicted"/>
<gene>
    <name evidence="1" type="ORF">FSDG_01028</name>
</gene>
<dbReference type="EMBL" id="CP007062">
    <property type="protein sequence ID" value="EEO42469.1"/>
    <property type="molecule type" value="Genomic_DNA"/>
</dbReference>
<sequence>MKKIFVVLMFIFYGLLNFSQAKDVKITLYDEKNFELDFNMKLMMGLTKAENDSKYEKLVNYIDENLTSKNKVSYTTNINLKKSVIEVFSENGDLLYKGKISKESAKLLSNTLELARNLPLTINGKWQERDNFFDKLTENVNITKLNGKVILSVEENAENKYGKTTIIVKNILKRELTDSEKKELLNLKEVDLLYRYKKYMESESLKGYDNEKLEIIKEDKNLKMIFERMFKDNKSIKQEIEYADDNRLKGISRRYEYGILKNETFFEDPFTVLVKQYYPDGTLMTEIHYNKGEIDGEMKGYYQNGKLKYTSPYTNGKINGHYKAYDDNGNLTEELLYKNGRFIEQIYKE</sequence>
<dbReference type="HOGENOM" id="CLU_068236_0_0_0"/>